<dbReference type="SUPFAM" id="SSF54862">
    <property type="entry name" value="4Fe-4S ferredoxins"/>
    <property type="match status" value="1"/>
</dbReference>
<dbReference type="Proteomes" id="UP000265540">
    <property type="component" value="Unassembled WGS sequence"/>
</dbReference>
<dbReference type="Pfam" id="PF13370">
    <property type="entry name" value="Fer4_13"/>
    <property type="match status" value="1"/>
</dbReference>
<dbReference type="EMBL" id="QZJF01000025">
    <property type="protein sequence ID" value="RJR26223.1"/>
    <property type="molecule type" value="Genomic_DNA"/>
</dbReference>
<protein>
    <submittedName>
        <fullName evidence="2">Ferredoxin</fullName>
    </submittedName>
</protein>
<evidence type="ECO:0000313" key="3">
    <source>
        <dbReference type="Proteomes" id="UP000265540"/>
    </source>
</evidence>
<name>A0A3A4ZA25_UNCKA</name>
<dbReference type="PANTHER" id="PTHR39163">
    <property type="entry name" value="FERREDOXIN"/>
    <property type="match status" value="1"/>
</dbReference>
<dbReference type="AlphaFoldDB" id="A0A3A4ZA25"/>
<reference evidence="2 3" key="1">
    <citation type="journal article" date="2017" name="ISME J.">
        <title>Energy and carbon metabolisms in a deep terrestrial subsurface fluid microbial community.</title>
        <authorList>
            <person name="Momper L."/>
            <person name="Jungbluth S.P."/>
            <person name="Lee M.D."/>
            <person name="Amend J.P."/>
        </authorList>
    </citation>
    <scope>NUCLEOTIDE SEQUENCE [LARGE SCALE GENOMIC DNA]</scope>
    <source>
        <strain evidence="2">SURF_46</strain>
    </source>
</reference>
<dbReference type="Gene3D" id="3.30.70.20">
    <property type="match status" value="1"/>
</dbReference>
<sequence>MMNGQNKFASNKDSKVRIKVINELCISAATCVIHAPNTFDLDEDGIAYVKEGTWDEAQQIITAAASCPTTAIIIEDLDGNQIYPEVN</sequence>
<comment type="cofactor">
    <cofactor evidence="1">
        <name>[4Fe-4S] cluster</name>
        <dbReference type="ChEBI" id="CHEBI:49883"/>
    </cofactor>
</comment>
<organism evidence="2 3">
    <name type="scientific">candidate division WWE3 bacterium</name>
    <dbReference type="NCBI Taxonomy" id="2053526"/>
    <lineage>
        <taxon>Bacteria</taxon>
        <taxon>Katanobacteria</taxon>
    </lineage>
</organism>
<evidence type="ECO:0000313" key="2">
    <source>
        <dbReference type="EMBL" id="RJR26223.1"/>
    </source>
</evidence>
<dbReference type="InterPro" id="IPR052395">
    <property type="entry name" value="ET_Ferredoxin"/>
</dbReference>
<accession>A0A3A4ZA25</accession>
<evidence type="ECO:0000256" key="1">
    <source>
        <dbReference type="ARBA" id="ARBA00001966"/>
    </source>
</evidence>
<comment type="caution">
    <text evidence="2">The sequence shown here is derived from an EMBL/GenBank/DDBJ whole genome shotgun (WGS) entry which is preliminary data.</text>
</comment>
<proteinExistence type="predicted"/>
<gene>
    <name evidence="2" type="ORF">C4561_05780</name>
</gene>
<dbReference type="PANTHER" id="PTHR39163:SF1">
    <property type="entry name" value="FERREDOXIN"/>
    <property type="match status" value="1"/>
</dbReference>